<evidence type="ECO:0000313" key="2">
    <source>
        <dbReference type="EMBL" id="PIU74856.1"/>
    </source>
</evidence>
<dbReference type="EMBL" id="PEVY01000082">
    <property type="protein sequence ID" value="PIU74856.1"/>
    <property type="molecule type" value="Genomic_DNA"/>
</dbReference>
<dbReference type="Pfam" id="PF08241">
    <property type="entry name" value="Methyltransf_11"/>
    <property type="match status" value="1"/>
</dbReference>
<dbReference type="InterPro" id="IPR029063">
    <property type="entry name" value="SAM-dependent_MTases_sf"/>
</dbReference>
<dbReference type="GO" id="GO:0008757">
    <property type="term" value="F:S-adenosylmethionine-dependent methyltransferase activity"/>
    <property type="evidence" value="ECO:0007669"/>
    <property type="project" value="InterPro"/>
</dbReference>
<dbReference type="InterPro" id="IPR013216">
    <property type="entry name" value="Methyltransf_11"/>
</dbReference>
<dbReference type="CDD" id="cd02440">
    <property type="entry name" value="AdoMet_MTases"/>
    <property type="match status" value="1"/>
</dbReference>
<dbReference type="Proteomes" id="UP000228775">
    <property type="component" value="Unassembled WGS sequence"/>
</dbReference>
<organism evidence="2 3">
    <name type="scientific">Candidatus Portnoybacteria bacterium CG06_land_8_20_14_3_00_39_12</name>
    <dbReference type="NCBI Taxonomy" id="1974809"/>
    <lineage>
        <taxon>Bacteria</taxon>
        <taxon>Candidatus Portnoyibacteriota</taxon>
    </lineage>
</organism>
<gene>
    <name evidence="2" type="ORF">COS76_03940</name>
</gene>
<protein>
    <recommendedName>
        <fullName evidence="1">Methyltransferase type 11 domain-containing protein</fullName>
    </recommendedName>
</protein>
<dbReference type="SUPFAM" id="SSF53335">
    <property type="entry name" value="S-adenosyl-L-methionine-dependent methyltransferases"/>
    <property type="match status" value="1"/>
</dbReference>
<reference evidence="3" key="1">
    <citation type="submission" date="2017-09" db="EMBL/GenBank/DDBJ databases">
        <title>Depth-based differentiation of microbial function through sediment-hosted aquifers and enrichment of novel symbionts in the deep terrestrial subsurface.</title>
        <authorList>
            <person name="Probst A.J."/>
            <person name="Ladd B."/>
            <person name="Jarett J.K."/>
            <person name="Geller-Mcgrath D.E."/>
            <person name="Sieber C.M.K."/>
            <person name="Emerson J.B."/>
            <person name="Anantharaman K."/>
            <person name="Thomas B.C."/>
            <person name="Malmstrom R."/>
            <person name="Stieglmeier M."/>
            <person name="Klingl A."/>
            <person name="Woyke T."/>
            <person name="Ryan C.M."/>
            <person name="Banfield J.F."/>
        </authorList>
    </citation>
    <scope>NUCLEOTIDE SEQUENCE [LARGE SCALE GENOMIC DNA]</scope>
</reference>
<feature type="domain" description="Methyltransferase type 11" evidence="1">
    <location>
        <begin position="56"/>
        <end position="151"/>
    </location>
</feature>
<comment type="caution">
    <text evidence="2">The sequence shown here is derived from an EMBL/GenBank/DDBJ whole genome shotgun (WGS) entry which is preliminary data.</text>
</comment>
<dbReference type="Gene3D" id="3.40.50.150">
    <property type="entry name" value="Vaccinia Virus protein VP39"/>
    <property type="match status" value="1"/>
</dbReference>
<proteinExistence type="predicted"/>
<dbReference type="PANTHER" id="PTHR43591">
    <property type="entry name" value="METHYLTRANSFERASE"/>
    <property type="match status" value="1"/>
</dbReference>
<name>A0A2M7AW81_9BACT</name>
<evidence type="ECO:0000259" key="1">
    <source>
        <dbReference type="Pfam" id="PF08241"/>
    </source>
</evidence>
<dbReference type="AlphaFoldDB" id="A0A2M7AW81"/>
<accession>A0A2M7AW81</accession>
<evidence type="ECO:0000313" key="3">
    <source>
        <dbReference type="Proteomes" id="UP000228775"/>
    </source>
</evidence>
<sequence length="240" mass="27951">MKTRKQKEIEHYDQAASTFNQPLANADIEGWQHLRFASYRFCQAYLKNRCHGKKLLDYGCGNGLHSIFPTQQDANVIGIDLSENSLKLARLRAQKLSLSDRIKFIKMDCEALEFPDHSFDIIWDGGTFSSLDIKKALPELAKALKPDGFILGIETLGHNPLFNFKRKINQWRGRRTHWAVSHIFKMPDLKLAQKYFSNVQAKFFHLTFIDWLDNLLLKIPWLKKHAFKIVFVFSRPKKLS</sequence>